<accession>A0AB39MPI5</accession>
<proteinExistence type="predicted"/>
<sequence>MVDDRVVGAASFDVSGAKVVSLRGIVAADKPTRLSETWRQPEPGAPVINTW</sequence>
<dbReference type="EMBL" id="CP163432">
    <property type="protein sequence ID" value="XDQ08275.1"/>
    <property type="molecule type" value="Genomic_DNA"/>
</dbReference>
<evidence type="ECO:0000313" key="1">
    <source>
        <dbReference type="EMBL" id="XDQ08275.1"/>
    </source>
</evidence>
<dbReference type="AlphaFoldDB" id="A0AB39MPI5"/>
<dbReference type="RefSeq" id="WP_369268733.1">
    <property type="nucleotide sequence ID" value="NZ_CP163432.1"/>
</dbReference>
<gene>
    <name evidence="1" type="ORF">AB5J55_00645</name>
</gene>
<protein>
    <submittedName>
        <fullName evidence="1">Uncharacterized protein</fullName>
    </submittedName>
</protein>
<name>A0AB39MPI5_9ACTN</name>
<organism evidence="1">
    <name type="scientific">Streptomyces sp. R11</name>
    <dbReference type="NCBI Taxonomy" id="3238625"/>
    <lineage>
        <taxon>Bacteria</taxon>
        <taxon>Bacillati</taxon>
        <taxon>Actinomycetota</taxon>
        <taxon>Actinomycetes</taxon>
        <taxon>Kitasatosporales</taxon>
        <taxon>Streptomycetaceae</taxon>
        <taxon>Streptomyces</taxon>
    </lineage>
</organism>
<reference evidence="1" key="1">
    <citation type="submission" date="2024-07" db="EMBL/GenBank/DDBJ databases">
        <authorList>
            <person name="Yu S.T."/>
        </authorList>
    </citation>
    <scope>NUCLEOTIDE SEQUENCE</scope>
    <source>
        <strain evidence="1">R11</strain>
    </source>
</reference>